<gene>
    <name evidence="1" type="ORF">O181_076642</name>
</gene>
<name>A0A9Q3FH90_9BASI</name>
<organism evidence="1 2">
    <name type="scientific">Austropuccinia psidii MF-1</name>
    <dbReference type="NCBI Taxonomy" id="1389203"/>
    <lineage>
        <taxon>Eukaryota</taxon>
        <taxon>Fungi</taxon>
        <taxon>Dikarya</taxon>
        <taxon>Basidiomycota</taxon>
        <taxon>Pucciniomycotina</taxon>
        <taxon>Pucciniomycetes</taxon>
        <taxon>Pucciniales</taxon>
        <taxon>Sphaerophragmiaceae</taxon>
        <taxon>Austropuccinia</taxon>
    </lineage>
</organism>
<keyword evidence="2" id="KW-1185">Reference proteome</keyword>
<evidence type="ECO:0000313" key="1">
    <source>
        <dbReference type="EMBL" id="MBW0536927.1"/>
    </source>
</evidence>
<protein>
    <submittedName>
        <fullName evidence="1">Uncharacterized protein</fullName>
    </submittedName>
</protein>
<dbReference type="Proteomes" id="UP000765509">
    <property type="component" value="Unassembled WGS sequence"/>
</dbReference>
<dbReference type="AlphaFoldDB" id="A0A9Q3FH90"/>
<accession>A0A9Q3FH90</accession>
<proteinExistence type="predicted"/>
<evidence type="ECO:0000313" key="2">
    <source>
        <dbReference type="Proteomes" id="UP000765509"/>
    </source>
</evidence>
<reference evidence="1" key="1">
    <citation type="submission" date="2021-03" db="EMBL/GenBank/DDBJ databases">
        <title>Draft genome sequence of rust myrtle Austropuccinia psidii MF-1, a brazilian biotype.</title>
        <authorList>
            <person name="Quecine M.C."/>
            <person name="Pachon D.M.R."/>
            <person name="Bonatelli M.L."/>
            <person name="Correr F.H."/>
            <person name="Franceschini L.M."/>
            <person name="Leite T.F."/>
            <person name="Margarido G.R.A."/>
            <person name="Almeida C.A."/>
            <person name="Ferrarezi J.A."/>
            <person name="Labate C.A."/>
        </authorList>
    </citation>
    <scope>NUCLEOTIDE SEQUENCE</scope>
    <source>
        <strain evidence="1">MF-1</strain>
    </source>
</reference>
<comment type="caution">
    <text evidence="1">The sequence shown here is derived from an EMBL/GenBank/DDBJ whole genome shotgun (WGS) entry which is preliminary data.</text>
</comment>
<dbReference type="EMBL" id="AVOT02041561">
    <property type="protein sequence ID" value="MBW0536927.1"/>
    <property type="molecule type" value="Genomic_DNA"/>
</dbReference>
<sequence length="162" mass="19681">MEIEIKSEIDNDQYCEDSLEDLRRRIIDCFKDEEFIKEYNREGSNQTDELNICKISQDTQKEKIKHTNPYENLWEAYINHDSLKEIKPRLSSDSKPEEKLIELEVPPLQKDLMNTILSYDLNPKSPWRIDKDKEMDFDKRIFLEYYYEMSYWQLPTPEEEPD</sequence>